<dbReference type="Proteomes" id="UP000199559">
    <property type="component" value="Unassembled WGS sequence"/>
</dbReference>
<gene>
    <name evidence="2" type="ORF">SAMN05443431_103271</name>
</gene>
<dbReference type="STRING" id="1144750.SAMN05443431_103271"/>
<protein>
    <recommendedName>
        <fullName evidence="4">PH domain-containing protein</fullName>
    </recommendedName>
</protein>
<keyword evidence="1" id="KW-0472">Membrane</keyword>
<evidence type="ECO:0000256" key="1">
    <source>
        <dbReference type="SAM" id="Phobius"/>
    </source>
</evidence>
<evidence type="ECO:0000313" key="3">
    <source>
        <dbReference type="Proteomes" id="UP000199559"/>
    </source>
</evidence>
<feature type="transmembrane region" description="Helical" evidence="1">
    <location>
        <begin position="41"/>
        <end position="59"/>
    </location>
</feature>
<sequence length="158" mass="18883">MHTSKIKTKVDYNVQLQLIIIGFLLLIVGLYLEFYKPHRTSFWWLTFGSIIVLIGLWNVKTYEISENYFKTHRFLGLITKQRKMNEIVSFNIKEIDFKFSPYPFFILAIYAKRSSYLSFRLVKLKFTDGKTMRINENYIKGNTLNKLLQEVKKHVKNN</sequence>
<dbReference type="RefSeq" id="WP_090838863.1">
    <property type="nucleotide sequence ID" value="NZ_FORM01000003.1"/>
</dbReference>
<keyword evidence="1" id="KW-0812">Transmembrane</keyword>
<organism evidence="2 3">
    <name type="scientific">Olleya namhaensis</name>
    <dbReference type="NCBI Taxonomy" id="1144750"/>
    <lineage>
        <taxon>Bacteria</taxon>
        <taxon>Pseudomonadati</taxon>
        <taxon>Bacteroidota</taxon>
        <taxon>Flavobacteriia</taxon>
        <taxon>Flavobacteriales</taxon>
        <taxon>Flavobacteriaceae</taxon>
    </lineage>
</organism>
<reference evidence="3" key="1">
    <citation type="submission" date="2016-10" db="EMBL/GenBank/DDBJ databases">
        <authorList>
            <person name="Varghese N."/>
            <person name="Submissions S."/>
        </authorList>
    </citation>
    <scope>NUCLEOTIDE SEQUENCE [LARGE SCALE GENOMIC DNA]</scope>
    <source>
        <strain evidence="3">DSM 28881</strain>
    </source>
</reference>
<proteinExistence type="predicted"/>
<feature type="transmembrane region" description="Helical" evidence="1">
    <location>
        <begin position="12"/>
        <end position="35"/>
    </location>
</feature>
<accession>A0A1I3MRD3</accession>
<dbReference type="EMBL" id="FORM01000003">
    <property type="protein sequence ID" value="SFI99553.1"/>
    <property type="molecule type" value="Genomic_DNA"/>
</dbReference>
<dbReference type="AlphaFoldDB" id="A0A1I3MRD3"/>
<keyword evidence="3" id="KW-1185">Reference proteome</keyword>
<name>A0A1I3MRD3_9FLAO</name>
<keyword evidence="1" id="KW-1133">Transmembrane helix</keyword>
<evidence type="ECO:0000313" key="2">
    <source>
        <dbReference type="EMBL" id="SFI99553.1"/>
    </source>
</evidence>
<evidence type="ECO:0008006" key="4">
    <source>
        <dbReference type="Google" id="ProtNLM"/>
    </source>
</evidence>